<organism evidence="3">
    <name type="scientific">Solibacter usitatus (strain Ellin6076)</name>
    <dbReference type="NCBI Taxonomy" id="234267"/>
    <lineage>
        <taxon>Bacteria</taxon>
        <taxon>Pseudomonadati</taxon>
        <taxon>Acidobacteriota</taxon>
        <taxon>Terriglobia</taxon>
        <taxon>Bryobacterales</taxon>
        <taxon>Solibacteraceae</taxon>
        <taxon>Candidatus Solibacter</taxon>
    </lineage>
</organism>
<dbReference type="InterPro" id="IPR014710">
    <property type="entry name" value="RmlC-like_jellyroll"/>
</dbReference>
<dbReference type="CDD" id="cd00093">
    <property type="entry name" value="HTH_XRE"/>
    <property type="match status" value="1"/>
</dbReference>
<accession>Q01PI2</accession>
<dbReference type="PANTHER" id="PTHR46797:SF19">
    <property type="entry name" value="BLL2473 PROTEIN"/>
    <property type="match status" value="1"/>
</dbReference>
<dbReference type="GO" id="GO:0003700">
    <property type="term" value="F:DNA-binding transcription factor activity"/>
    <property type="evidence" value="ECO:0007669"/>
    <property type="project" value="TreeGrafter"/>
</dbReference>
<dbReference type="Gene3D" id="2.60.120.10">
    <property type="entry name" value="Jelly Rolls"/>
    <property type="match status" value="1"/>
</dbReference>
<dbReference type="FunCoup" id="Q01PI2">
    <property type="interactions" value="7"/>
</dbReference>
<dbReference type="InterPro" id="IPR001387">
    <property type="entry name" value="Cro/C1-type_HTH"/>
</dbReference>
<dbReference type="eggNOG" id="COG1917">
    <property type="taxonomic scope" value="Bacteria"/>
</dbReference>
<dbReference type="SUPFAM" id="SSF51182">
    <property type="entry name" value="RmlC-like cupins"/>
    <property type="match status" value="1"/>
</dbReference>
<dbReference type="SUPFAM" id="SSF47413">
    <property type="entry name" value="lambda repressor-like DNA-binding domains"/>
    <property type="match status" value="1"/>
</dbReference>
<dbReference type="eggNOG" id="COG1396">
    <property type="taxonomic scope" value="Bacteria"/>
</dbReference>
<protein>
    <submittedName>
        <fullName evidence="3">Transcriptional regulator, XRE family</fullName>
    </submittedName>
</protein>
<reference evidence="3" key="1">
    <citation type="submission" date="2006-10" db="EMBL/GenBank/DDBJ databases">
        <title>Complete sequence of Solibacter usitatus Ellin6076.</title>
        <authorList>
            <consortium name="US DOE Joint Genome Institute"/>
            <person name="Copeland A."/>
            <person name="Lucas S."/>
            <person name="Lapidus A."/>
            <person name="Barry K."/>
            <person name="Detter J.C."/>
            <person name="Glavina del Rio T."/>
            <person name="Hammon N."/>
            <person name="Israni S."/>
            <person name="Dalin E."/>
            <person name="Tice H."/>
            <person name="Pitluck S."/>
            <person name="Thompson L.S."/>
            <person name="Brettin T."/>
            <person name="Bruce D."/>
            <person name="Han C."/>
            <person name="Tapia R."/>
            <person name="Gilna P."/>
            <person name="Schmutz J."/>
            <person name="Larimer F."/>
            <person name="Land M."/>
            <person name="Hauser L."/>
            <person name="Kyrpides N."/>
            <person name="Mikhailova N."/>
            <person name="Janssen P.H."/>
            <person name="Kuske C.R."/>
            <person name="Richardson P."/>
        </authorList>
    </citation>
    <scope>NUCLEOTIDE SEQUENCE</scope>
    <source>
        <strain evidence="3">Ellin6076</strain>
    </source>
</reference>
<dbReference type="SMART" id="SM00530">
    <property type="entry name" value="HTH_XRE"/>
    <property type="match status" value="1"/>
</dbReference>
<dbReference type="InParanoid" id="Q01PI2"/>
<dbReference type="Gene3D" id="1.10.260.40">
    <property type="entry name" value="lambda repressor-like DNA-binding domains"/>
    <property type="match status" value="1"/>
</dbReference>
<dbReference type="GO" id="GO:0003677">
    <property type="term" value="F:DNA binding"/>
    <property type="evidence" value="ECO:0007669"/>
    <property type="project" value="UniProtKB-KW"/>
</dbReference>
<dbReference type="PROSITE" id="PS50943">
    <property type="entry name" value="HTH_CROC1"/>
    <property type="match status" value="1"/>
</dbReference>
<proteinExistence type="predicted"/>
<gene>
    <name evidence="3" type="ordered locus">Acid_7530</name>
</gene>
<dbReference type="InterPro" id="IPR011051">
    <property type="entry name" value="RmlC_Cupin_sf"/>
</dbReference>
<dbReference type="STRING" id="234267.Acid_7530"/>
<dbReference type="CDD" id="cd02209">
    <property type="entry name" value="cupin_XRE_C"/>
    <property type="match status" value="1"/>
</dbReference>
<sequence length="198" mass="22419">MPSDTITAGLNKYGIGAKLRRLRLRKSMGLLELSKHTRLSPALLSKLERDVMHPTLPTLFRISMVFSVGLEYFFNPEPRPVLEIVRRKDRLRFPDSPDARPVSYHFESLDFPVADRKLNSYLAEFEAVEETRVHEHPGIEFLYLLSGKLEIRAGEDTHELAEGDAIYFDCTVPHGYRRLGSRRTTALVVTLAPLGGAA</sequence>
<dbReference type="InterPro" id="IPR013096">
    <property type="entry name" value="Cupin_2"/>
</dbReference>
<evidence type="ECO:0000259" key="2">
    <source>
        <dbReference type="PROSITE" id="PS50943"/>
    </source>
</evidence>
<evidence type="ECO:0000256" key="1">
    <source>
        <dbReference type="ARBA" id="ARBA00023125"/>
    </source>
</evidence>
<dbReference type="Pfam" id="PF07883">
    <property type="entry name" value="Cupin_2"/>
    <property type="match status" value="1"/>
</dbReference>
<dbReference type="AlphaFoldDB" id="Q01PI2"/>
<evidence type="ECO:0000313" key="3">
    <source>
        <dbReference type="EMBL" id="ABJ88438.1"/>
    </source>
</evidence>
<name>Q01PI2_SOLUE</name>
<dbReference type="EMBL" id="CP000473">
    <property type="protein sequence ID" value="ABJ88438.1"/>
    <property type="molecule type" value="Genomic_DNA"/>
</dbReference>
<keyword evidence="1" id="KW-0238">DNA-binding</keyword>
<dbReference type="PANTHER" id="PTHR46797">
    <property type="entry name" value="HTH-TYPE TRANSCRIPTIONAL REGULATOR"/>
    <property type="match status" value="1"/>
</dbReference>
<dbReference type="OrthoDB" id="9814553at2"/>
<feature type="domain" description="HTH cro/C1-type" evidence="2">
    <location>
        <begin position="19"/>
        <end position="73"/>
    </location>
</feature>
<dbReference type="InterPro" id="IPR050807">
    <property type="entry name" value="TransReg_Diox_bact_type"/>
</dbReference>
<dbReference type="GO" id="GO:0005829">
    <property type="term" value="C:cytosol"/>
    <property type="evidence" value="ECO:0007669"/>
    <property type="project" value="TreeGrafter"/>
</dbReference>
<dbReference type="InterPro" id="IPR010982">
    <property type="entry name" value="Lambda_DNA-bd_dom_sf"/>
</dbReference>
<dbReference type="KEGG" id="sus:Acid_7530"/>
<dbReference type="HOGENOM" id="CLU_085376_3_2_0"/>
<dbReference type="Pfam" id="PF01381">
    <property type="entry name" value="HTH_3"/>
    <property type="match status" value="1"/>
</dbReference>